<dbReference type="InterPro" id="IPR037062">
    <property type="entry name" value="Malic_N_dom_sf"/>
</dbReference>
<dbReference type="Pfam" id="PF03949">
    <property type="entry name" value="Malic_M"/>
    <property type="match status" value="1"/>
</dbReference>
<dbReference type="InterPro" id="IPR045213">
    <property type="entry name" value="Malic_NAD-bd_bact_type"/>
</dbReference>
<dbReference type="InterPro" id="IPR001891">
    <property type="entry name" value="Malic_OxRdtase"/>
</dbReference>
<comment type="similarity">
    <text evidence="1">Belongs to the malic enzymes family.</text>
</comment>
<evidence type="ECO:0000259" key="5">
    <source>
        <dbReference type="SMART" id="SM01274"/>
    </source>
</evidence>
<dbReference type="SUPFAM" id="SSF51735">
    <property type="entry name" value="NAD(P)-binding Rossmann-fold domains"/>
    <property type="match status" value="1"/>
</dbReference>
<protein>
    <submittedName>
        <fullName evidence="6">NADP-dependent malic enzyme</fullName>
    </submittedName>
</protein>
<dbReference type="PANTHER" id="PTHR43237">
    <property type="entry name" value="NADP-DEPENDENT MALIC ENZYME"/>
    <property type="match status" value="1"/>
</dbReference>
<dbReference type="Proteomes" id="UP001595824">
    <property type="component" value="Unassembled WGS sequence"/>
</dbReference>
<dbReference type="Gene3D" id="3.40.50.720">
    <property type="entry name" value="NAD(P)-binding Rossmann-like Domain"/>
    <property type="match status" value="1"/>
</dbReference>
<keyword evidence="2" id="KW-0560">Oxidoreductase</keyword>
<feature type="domain" description="Malic enzyme N-terminal" evidence="5">
    <location>
        <begin position="35"/>
        <end position="168"/>
    </location>
</feature>
<evidence type="ECO:0000256" key="3">
    <source>
        <dbReference type="SAM" id="MobiDB-lite"/>
    </source>
</evidence>
<dbReference type="PANTHER" id="PTHR43237:SF4">
    <property type="entry name" value="NADP-DEPENDENT MALIC ENZYME"/>
    <property type="match status" value="1"/>
</dbReference>
<dbReference type="InterPro" id="IPR051674">
    <property type="entry name" value="Malate_Decarboxylase"/>
</dbReference>
<dbReference type="InterPro" id="IPR012302">
    <property type="entry name" value="Malic_NAD-bd"/>
</dbReference>
<keyword evidence="7" id="KW-1185">Reference proteome</keyword>
<dbReference type="EMBL" id="JBHSDP010000025">
    <property type="protein sequence ID" value="MFC4331286.1"/>
    <property type="molecule type" value="Genomic_DNA"/>
</dbReference>
<evidence type="ECO:0000313" key="7">
    <source>
        <dbReference type="Proteomes" id="UP001595824"/>
    </source>
</evidence>
<dbReference type="CDD" id="cd05311">
    <property type="entry name" value="NAD_bind_2_malic_enz"/>
    <property type="match status" value="1"/>
</dbReference>
<dbReference type="SMART" id="SM00919">
    <property type="entry name" value="Malic_M"/>
    <property type="match status" value="1"/>
</dbReference>
<name>A0ABV8TLK5_9ACTN</name>
<dbReference type="InterPro" id="IPR012301">
    <property type="entry name" value="Malic_N_dom"/>
</dbReference>
<gene>
    <name evidence="6" type="ORF">ACFPC0_26615</name>
</gene>
<evidence type="ECO:0000256" key="1">
    <source>
        <dbReference type="ARBA" id="ARBA00008785"/>
    </source>
</evidence>
<dbReference type="InterPro" id="IPR046346">
    <property type="entry name" value="Aminoacid_DH-like_N_sf"/>
</dbReference>
<dbReference type="InterPro" id="IPR036291">
    <property type="entry name" value="NAD(P)-bd_dom_sf"/>
</dbReference>
<proteinExistence type="inferred from homology"/>
<reference evidence="7" key="1">
    <citation type="journal article" date="2019" name="Int. J. Syst. Evol. Microbiol.">
        <title>The Global Catalogue of Microorganisms (GCM) 10K type strain sequencing project: providing services to taxonomists for standard genome sequencing and annotation.</title>
        <authorList>
            <consortium name="The Broad Institute Genomics Platform"/>
            <consortium name="The Broad Institute Genome Sequencing Center for Infectious Disease"/>
            <person name="Wu L."/>
            <person name="Ma J."/>
        </authorList>
    </citation>
    <scope>NUCLEOTIDE SEQUENCE [LARGE SCALE GENOMIC DNA]</scope>
    <source>
        <strain evidence="7">PCU 347</strain>
    </source>
</reference>
<dbReference type="RefSeq" id="WP_381742540.1">
    <property type="nucleotide sequence ID" value="NZ_JBHSDP010000025.1"/>
</dbReference>
<dbReference type="Pfam" id="PF00390">
    <property type="entry name" value="malic"/>
    <property type="match status" value="1"/>
</dbReference>
<evidence type="ECO:0000259" key="4">
    <source>
        <dbReference type="SMART" id="SM00919"/>
    </source>
</evidence>
<dbReference type="SUPFAM" id="SSF53223">
    <property type="entry name" value="Aminoacid dehydrogenase-like, N-terminal domain"/>
    <property type="match status" value="1"/>
</dbReference>
<dbReference type="PIRSF" id="PIRSF000106">
    <property type="entry name" value="ME"/>
    <property type="match status" value="1"/>
</dbReference>
<dbReference type="Gene3D" id="3.40.50.10380">
    <property type="entry name" value="Malic enzyme, N-terminal domain"/>
    <property type="match status" value="1"/>
</dbReference>
<accession>A0ABV8TLK5</accession>
<evidence type="ECO:0000313" key="6">
    <source>
        <dbReference type="EMBL" id="MFC4331286.1"/>
    </source>
</evidence>
<sequence length="407" mass="41833">MAAEIVNPRSDSSTDQDGGAEPLDSFDPAFALHRGGKMAVQATVPVRDKDDLSLAYTPGVARVCTAIAEQPELVHDYTWKSSVVAVVTDGTAVLGLGDIGPEASLPVMEGKAILFKQFGGVDAVPIALDCTDADEIVETVARLAPSFGGVNLEDISAPRCFEIERKLQERLDIPVFHDDQHGTAVVTLAALRNAARLSGRGIGELRAVISGAGAAGVAIAKMLVEAGIGDVAVADRKGIVSADRADLTPVKRELAEFTNKAGLSGSLEDALSGADVFIGVSGGTVPETAVASMAKGAFVFAMANPNPEIHPDVASKYAAVVATGRSDFPNQINNVLAFPGIFAGALQVRASRITEGMKIAAAEALAGVVGDDLAADYVIPSPFDERVAPAVTAAVAAAARAEGVARR</sequence>
<comment type="caution">
    <text evidence="6">The sequence shown here is derived from an EMBL/GenBank/DDBJ whole genome shotgun (WGS) entry which is preliminary data.</text>
</comment>
<evidence type="ECO:0000256" key="2">
    <source>
        <dbReference type="ARBA" id="ARBA00023002"/>
    </source>
</evidence>
<feature type="region of interest" description="Disordered" evidence="3">
    <location>
        <begin position="1"/>
        <end position="25"/>
    </location>
</feature>
<dbReference type="SMART" id="SM01274">
    <property type="entry name" value="malic"/>
    <property type="match status" value="1"/>
</dbReference>
<feature type="domain" description="Malic enzyme NAD-binding" evidence="4">
    <location>
        <begin position="180"/>
        <end position="400"/>
    </location>
</feature>
<organism evidence="6 7">
    <name type="scientific">Streptomyces andamanensis</name>
    <dbReference type="NCBI Taxonomy" id="1565035"/>
    <lineage>
        <taxon>Bacteria</taxon>
        <taxon>Bacillati</taxon>
        <taxon>Actinomycetota</taxon>
        <taxon>Actinomycetes</taxon>
        <taxon>Kitasatosporales</taxon>
        <taxon>Streptomycetaceae</taxon>
        <taxon>Streptomyces</taxon>
    </lineage>
</organism>